<keyword evidence="4" id="KW-0472">Membrane</keyword>
<dbReference type="Pfam" id="PF07714">
    <property type="entry name" value="PK_Tyr_Ser-Thr"/>
    <property type="match status" value="1"/>
</dbReference>
<evidence type="ECO:0000313" key="6">
    <source>
        <dbReference type="EMBL" id="GBG92390.1"/>
    </source>
</evidence>
<gene>
    <name evidence="6" type="ORF">CBR_g55297</name>
</gene>
<organism evidence="6 7">
    <name type="scientific">Chara braunii</name>
    <name type="common">Braun's stonewort</name>
    <dbReference type="NCBI Taxonomy" id="69332"/>
    <lineage>
        <taxon>Eukaryota</taxon>
        <taxon>Viridiplantae</taxon>
        <taxon>Streptophyta</taxon>
        <taxon>Charophyceae</taxon>
        <taxon>Charales</taxon>
        <taxon>Characeae</taxon>
        <taxon>Chara</taxon>
    </lineage>
</organism>
<name>A0A388MCU7_CHABU</name>
<dbReference type="EMBL" id="BFEA01001048">
    <property type="protein sequence ID" value="GBG92390.1"/>
    <property type="molecule type" value="Genomic_DNA"/>
</dbReference>
<reference evidence="6 7" key="1">
    <citation type="journal article" date="2018" name="Cell">
        <title>The Chara Genome: Secondary Complexity and Implications for Plant Terrestrialization.</title>
        <authorList>
            <person name="Nishiyama T."/>
            <person name="Sakayama H."/>
            <person name="Vries J.D."/>
            <person name="Buschmann H."/>
            <person name="Saint-Marcoux D."/>
            <person name="Ullrich K.K."/>
            <person name="Haas F.B."/>
            <person name="Vanderstraeten L."/>
            <person name="Becker D."/>
            <person name="Lang D."/>
            <person name="Vosolsobe S."/>
            <person name="Rombauts S."/>
            <person name="Wilhelmsson P.K.I."/>
            <person name="Janitza P."/>
            <person name="Kern R."/>
            <person name="Heyl A."/>
            <person name="Rumpler F."/>
            <person name="Villalobos L.I.A.C."/>
            <person name="Clay J.M."/>
            <person name="Skokan R."/>
            <person name="Toyoda A."/>
            <person name="Suzuki Y."/>
            <person name="Kagoshima H."/>
            <person name="Schijlen E."/>
            <person name="Tajeshwar N."/>
            <person name="Catarino B."/>
            <person name="Hetherington A.J."/>
            <person name="Saltykova A."/>
            <person name="Bonnot C."/>
            <person name="Breuninger H."/>
            <person name="Symeonidi A."/>
            <person name="Radhakrishnan G.V."/>
            <person name="Van Nieuwerburgh F."/>
            <person name="Deforce D."/>
            <person name="Chang C."/>
            <person name="Karol K.G."/>
            <person name="Hedrich R."/>
            <person name="Ulvskov P."/>
            <person name="Glockner G."/>
            <person name="Delwiche C.F."/>
            <person name="Petrasek J."/>
            <person name="Van de Peer Y."/>
            <person name="Friml J."/>
            <person name="Beilby M."/>
            <person name="Dolan L."/>
            <person name="Kohara Y."/>
            <person name="Sugano S."/>
            <person name="Fujiyama A."/>
            <person name="Delaux P.-M."/>
            <person name="Quint M."/>
            <person name="TheiBen G."/>
            <person name="Hagemann M."/>
            <person name="Harholt J."/>
            <person name="Dunand C."/>
            <person name="Zachgo S."/>
            <person name="Langdale J."/>
            <person name="Maumus F."/>
            <person name="Straeten D.V.D."/>
            <person name="Gould S.B."/>
            <person name="Rensing S.A."/>
        </authorList>
    </citation>
    <scope>NUCLEOTIDE SEQUENCE [LARGE SCALE GENOMIC DNA]</scope>
    <source>
        <strain evidence="6 7">S276</strain>
    </source>
</reference>
<dbReference type="InterPro" id="IPR011044">
    <property type="entry name" value="Quino_amine_DH_bsu"/>
</dbReference>
<keyword evidence="2" id="KW-0067">ATP-binding</keyword>
<evidence type="ECO:0000259" key="5">
    <source>
        <dbReference type="PROSITE" id="PS50011"/>
    </source>
</evidence>
<dbReference type="SMART" id="SM00220">
    <property type="entry name" value="S_TKc"/>
    <property type="match status" value="1"/>
</dbReference>
<keyword evidence="7" id="KW-1185">Reference proteome</keyword>
<dbReference type="InterPro" id="IPR011042">
    <property type="entry name" value="6-blade_b-propeller_TolB-like"/>
</dbReference>
<dbReference type="Proteomes" id="UP000265515">
    <property type="component" value="Unassembled WGS sequence"/>
</dbReference>
<keyword evidence="4" id="KW-0812">Transmembrane</keyword>
<keyword evidence="4" id="KW-1133">Transmembrane helix</keyword>
<dbReference type="PROSITE" id="PS00108">
    <property type="entry name" value="PROTEIN_KINASE_ST"/>
    <property type="match status" value="1"/>
</dbReference>
<feature type="region of interest" description="Disordered" evidence="3">
    <location>
        <begin position="479"/>
        <end position="500"/>
    </location>
</feature>
<dbReference type="SUPFAM" id="SSF50969">
    <property type="entry name" value="YVTN repeat-like/Quinoprotein amine dehydrogenase"/>
    <property type="match status" value="1"/>
</dbReference>
<dbReference type="SUPFAM" id="SSF56112">
    <property type="entry name" value="Protein kinase-like (PK-like)"/>
    <property type="match status" value="1"/>
</dbReference>
<dbReference type="Gene3D" id="1.10.510.10">
    <property type="entry name" value="Transferase(Phosphotransferase) domain 1"/>
    <property type="match status" value="1"/>
</dbReference>
<evidence type="ECO:0000313" key="7">
    <source>
        <dbReference type="Proteomes" id="UP000265515"/>
    </source>
</evidence>
<keyword evidence="1" id="KW-0547">Nucleotide-binding</keyword>
<accession>A0A388MCU7</accession>
<dbReference type="PANTHER" id="PTHR47989">
    <property type="entry name" value="OS01G0750732 PROTEIN"/>
    <property type="match status" value="1"/>
</dbReference>
<feature type="compositionally biased region" description="Low complexity" evidence="3">
    <location>
        <begin position="388"/>
        <end position="405"/>
    </location>
</feature>
<dbReference type="PROSITE" id="PS50011">
    <property type="entry name" value="PROTEIN_KINASE_DOM"/>
    <property type="match status" value="1"/>
</dbReference>
<feature type="compositionally biased region" description="Polar residues" evidence="3">
    <location>
        <begin position="487"/>
        <end position="500"/>
    </location>
</feature>
<dbReference type="AlphaFoldDB" id="A0A388MCU7"/>
<dbReference type="STRING" id="69332.A0A388MCU7"/>
<dbReference type="InterPro" id="IPR008271">
    <property type="entry name" value="Ser/Thr_kinase_AS"/>
</dbReference>
<dbReference type="OrthoDB" id="4062651at2759"/>
<evidence type="ECO:0000256" key="4">
    <source>
        <dbReference type="SAM" id="Phobius"/>
    </source>
</evidence>
<dbReference type="GO" id="GO:0004672">
    <property type="term" value="F:protein kinase activity"/>
    <property type="evidence" value="ECO:0007669"/>
    <property type="project" value="InterPro"/>
</dbReference>
<dbReference type="Gramene" id="GBG92390">
    <property type="protein sequence ID" value="GBG92390"/>
    <property type="gene ID" value="CBR_g55297"/>
</dbReference>
<proteinExistence type="predicted"/>
<dbReference type="InterPro" id="IPR000719">
    <property type="entry name" value="Prot_kinase_dom"/>
</dbReference>
<dbReference type="Gene3D" id="2.120.10.30">
    <property type="entry name" value="TolB, C-terminal domain"/>
    <property type="match status" value="1"/>
</dbReference>
<protein>
    <recommendedName>
        <fullName evidence="5">Protein kinase domain-containing protein</fullName>
    </recommendedName>
</protein>
<dbReference type="GO" id="GO:0005524">
    <property type="term" value="F:ATP binding"/>
    <property type="evidence" value="ECO:0007669"/>
    <property type="project" value="UniProtKB-KW"/>
</dbReference>
<feature type="domain" description="Protein kinase" evidence="5">
    <location>
        <begin position="531"/>
        <end position="827"/>
    </location>
</feature>
<dbReference type="InterPro" id="IPR001245">
    <property type="entry name" value="Ser-Thr/Tyr_kinase_cat_dom"/>
</dbReference>
<sequence length="834" mass="88312">MSCGNIIRNIVVDSLQNILYYILEEKCVQLGTNRDTHWRQSYRRVDLRNVSAGGGVSNGLPGGEVVSYWWAGDEPSGPAPSTAEVVLNPETTDSNTMTTCTGMDLSSSGSHLVLGTEAKRVLKSNVAVLSTSDGSRSTIPTDASLLSSLAFTPNRSRVYTVDESPMDFKLLSAAAVEGAGGIPLSGASVFEVVGSVVRNGNPKVGAMAFGPESFDPEGNCLYFVDADVDKVWGIDLLSASKTPTVIAGSGTGTPQDGDALMASFSGPTAVAVTADGCNLFVSQTNGLVRWVKLGSPCGVARSVQTVAAYSTAGLQGLALRANGTGLNVYVGSSDGHVFELEINPKLLHVCDLRPIPPIIPSPYSSSPPPPPNTTVDTDIASLSSVDTSHPPAAASISLPASESLPPVTPPPSQSVPLPLPVKASTPDPVVLLVAPILSALIAALIACAVVCYVRSRCAATRPPRQPSVECKSIEVPINGGRLGPEPATTSGSGSERQSISTPAELSWHEIQLASLTAFTHAQLHQCTAGFHPDNCIGEAGAFGNVYRGRIGDGQVAVKVMRGDATPMKRKQFAAEVNCLSRVHHTNLIRLLGYCHEGGSPMLVYPYFEGGSLYSRLHDPVGKAEKPPLTLLQRISIALDIAEGLRYLHHEACQPIIHRDVKSRNVLLSAGVGRNVSAVLADFGLATIVQKVFAKPEDAVVTTLHLAGTAGYIAPEYYSVLRLTVRTDVYAFGVIVLELLTGKKAVVHEGNASQHLVQWTGSMMEDRTIPLSMIVDECLEAAVTNSVQISETVRQAIDLAMRCSAQDDERRPTMTKALENVRDIHTQVQWLAPDQ</sequence>
<feature type="region of interest" description="Disordered" evidence="3">
    <location>
        <begin position="383"/>
        <end position="414"/>
    </location>
</feature>
<comment type="caution">
    <text evidence="6">The sequence shown here is derived from an EMBL/GenBank/DDBJ whole genome shotgun (WGS) entry which is preliminary data.</text>
</comment>
<evidence type="ECO:0000256" key="3">
    <source>
        <dbReference type="SAM" id="MobiDB-lite"/>
    </source>
</evidence>
<dbReference type="InterPro" id="IPR011009">
    <property type="entry name" value="Kinase-like_dom_sf"/>
</dbReference>
<evidence type="ECO:0000256" key="2">
    <source>
        <dbReference type="ARBA" id="ARBA00022840"/>
    </source>
</evidence>
<dbReference type="PANTHER" id="PTHR47989:SF47">
    <property type="entry name" value="SERINE_THREONINE-PROTEIN KINASE PBL28-RELATED"/>
    <property type="match status" value="1"/>
</dbReference>
<evidence type="ECO:0000256" key="1">
    <source>
        <dbReference type="ARBA" id="ARBA00022741"/>
    </source>
</evidence>
<dbReference type="Gene3D" id="3.30.200.20">
    <property type="entry name" value="Phosphorylase Kinase, domain 1"/>
    <property type="match status" value="1"/>
</dbReference>
<feature type="transmembrane region" description="Helical" evidence="4">
    <location>
        <begin position="429"/>
        <end position="453"/>
    </location>
</feature>